<dbReference type="Proteomes" id="UP001151760">
    <property type="component" value="Unassembled WGS sequence"/>
</dbReference>
<dbReference type="Gene3D" id="4.10.60.10">
    <property type="entry name" value="Zinc finger, CCHC-type"/>
    <property type="match status" value="1"/>
</dbReference>
<dbReference type="SUPFAM" id="SSF56672">
    <property type="entry name" value="DNA/RNA polymerases"/>
    <property type="match status" value="1"/>
</dbReference>
<dbReference type="GO" id="GO:0003964">
    <property type="term" value="F:RNA-directed DNA polymerase activity"/>
    <property type="evidence" value="ECO:0007669"/>
    <property type="project" value="UniProtKB-KW"/>
</dbReference>
<evidence type="ECO:0000313" key="4">
    <source>
        <dbReference type="EMBL" id="GJT12860.1"/>
    </source>
</evidence>
<feature type="compositionally biased region" description="Low complexity" evidence="2">
    <location>
        <begin position="33"/>
        <end position="47"/>
    </location>
</feature>
<dbReference type="InterPro" id="IPR043128">
    <property type="entry name" value="Rev_trsase/Diguanyl_cyclase"/>
</dbReference>
<keyword evidence="1" id="KW-0862">Zinc</keyword>
<feature type="domain" description="CCHC-type" evidence="3">
    <location>
        <begin position="273"/>
        <end position="288"/>
    </location>
</feature>
<dbReference type="Pfam" id="PF08284">
    <property type="entry name" value="RVP_2"/>
    <property type="match status" value="1"/>
</dbReference>
<organism evidence="4 5">
    <name type="scientific">Tanacetum coccineum</name>
    <dbReference type="NCBI Taxonomy" id="301880"/>
    <lineage>
        <taxon>Eukaryota</taxon>
        <taxon>Viridiplantae</taxon>
        <taxon>Streptophyta</taxon>
        <taxon>Embryophyta</taxon>
        <taxon>Tracheophyta</taxon>
        <taxon>Spermatophyta</taxon>
        <taxon>Magnoliopsida</taxon>
        <taxon>eudicotyledons</taxon>
        <taxon>Gunneridae</taxon>
        <taxon>Pentapetalae</taxon>
        <taxon>asterids</taxon>
        <taxon>campanulids</taxon>
        <taxon>Asterales</taxon>
        <taxon>Asteraceae</taxon>
        <taxon>Asteroideae</taxon>
        <taxon>Anthemideae</taxon>
        <taxon>Anthemidinae</taxon>
        <taxon>Tanacetum</taxon>
    </lineage>
</organism>
<dbReference type="InterPro" id="IPR032567">
    <property type="entry name" value="RTL1-rel"/>
</dbReference>
<keyword evidence="1" id="KW-0479">Metal-binding</keyword>
<evidence type="ECO:0000259" key="3">
    <source>
        <dbReference type="PROSITE" id="PS50158"/>
    </source>
</evidence>
<sequence>MPPRRFKKKSVRKIVEKRVAKAIEKYEKTRADSNNAGGSGSTNTGGTVVPEMHGCSYKTFMNGKPHSFKGTEGVVGLKRWFEKMEQVFEICKCAEDDKIPWSNVKAMMSTEYFPATEIQRMEQELWTLTFKRDDIEAYSNRFHELVLMCPELVSTKSKKIEKYIRGFPERIKGNITSSKPATLHEAINMARELVEQSVQGRAARIGESNKRKWEDNQINNNHHQQQSRRPETVRAYAATPAGGKIYAENLPKCNRCNLHHHGPCNDFLHNVTCFGCGEKGHFKDKCPKAGNQQNDGARGRAYVVIENPQQNPNVVTGSFLLNDHYACILFYSGAEKSFVSFAFTHFIDIAPATLNTSYEIELADGKVVSTNTILHSCTLVLLNHVFKIDLLPTRLGSFDVIIGMDWLSYHRALIDCYEKIVRIPLPNGKVLKVQGERPKKDLRSLACIKADEKKIDDIRVVRDFPEVFPDDLLGLPLVREIEFRIDLIPSASPVVRSPYRLAPSEMFELSNQLKELQEKGFIRPSHSPWGAPVLFVKKKDGSMRMCIDYRELNKLTIKNRYPLLIIDELFDQLQVMPFGLTNVPAIFMDLMNRVCKPYLDKFIMVFIDDILIYSMSEEEYELQEVQFLGHVVNRDGIHVDPSKVESVKNWKTPESPTEIRSFLGLAGYYRRFIENFSKIAKPLTLLSQKNKAYVWGDKQDEAF</sequence>
<keyword evidence="4" id="KW-0548">Nucleotidyltransferase</keyword>
<dbReference type="Pfam" id="PF00078">
    <property type="entry name" value="RVT_1"/>
    <property type="match status" value="1"/>
</dbReference>
<keyword evidence="4" id="KW-0808">Transferase</keyword>
<dbReference type="SMART" id="SM00343">
    <property type="entry name" value="ZnF_C2HC"/>
    <property type="match status" value="1"/>
</dbReference>
<keyword evidence="5" id="KW-1185">Reference proteome</keyword>
<dbReference type="InterPro" id="IPR001878">
    <property type="entry name" value="Znf_CCHC"/>
</dbReference>
<reference evidence="4" key="1">
    <citation type="journal article" date="2022" name="Int. J. Mol. Sci.">
        <title>Draft Genome of Tanacetum Coccineum: Genomic Comparison of Closely Related Tanacetum-Family Plants.</title>
        <authorList>
            <person name="Yamashiro T."/>
            <person name="Shiraishi A."/>
            <person name="Nakayama K."/>
            <person name="Satake H."/>
        </authorList>
    </citation>
    <scope>NUCLEOTIDE SEQUENCE</scope>
</reference>
<dbReference type="CDD" id="cd00303">
    <property type="entry name" value="retropepsin_like"/>
    <property type="match status" value="1"/>
</dbReference>
<dbReference type="Gene3D" id="3.10.10.10">
    <property type="entry name" value="HIV Type 1 Reverse Transcriptase, subunit A, domain 1"/>
    <property type="match status" value="1"/>
</dbReference>
<dbReference type="Gene3D" id="3.30.70.270">
    <property type="match status" value="2"/>
</dbReference>
<dbReference type="InterPro" id="IPR000477">
    <property type="entry name" value="RT_dom"/>
</dbReference>
<evidence type="ECO:0000256" key="2">
    <source>
        <dbReference type="SAM" id="MobiDB-lite"/>
    </source>
</evidence>
<feature type="region of interest" description="Disordered" evidence="2">
    <location>
        <begin position="26"/>
        <end position="47"/>
    </location>
</feature>
<reference evidence="4" key="2">
    <citation type="submission" date="2022-01" db="EMBL/GenBank/DDBJ databases">
        <authorList>
            <person name="Yamashiro T."/>
            <person name="Shiraishi A."/>
            <person name="Satake H."/>
            <person name="Nakayama K."/>
        </authorList>
    </citation>
    <scope>NUCLEOTIDE SEQUENCE</scope>
</reference>
<dbReference type="SUPFAM" id="SSF50630">
    <property type="entry name" value="Acid proteases"/>
    <property type="match status" value="1"/>
</dbReference>
<gene>
    <name evidence="4" type="ORF">Tco_0859902</name>
</gene>
<dbReference type="InterPro" id="IPR036875">
    <property type="entry name" value="Znf_CCHC_sf"/>
</dbReference>
<dbReference type="PANTHER" id="PTHR15503">
    <property type="entry name" value="LDOC1 RELATED"/>
    <property type="match status" value="1"/>
</dbReference>
<evidence type="ECO:0000256" key="1">
    <source>
        <dbReference type="PROSITE-ProRule" id="PRU00047"/>
    </source>
</evidence>
<dbReference type="CDD" id="cd01647">
    <property type="entry name" value="RT_LTR"/>
    <property type="match status" value="1"/>
</dbReference>
<keyword evidence="4" id="KW-0695">RNA-directed DNA polymerase</keyword>
<dbReference type="EMBL" id="BQNB010013183">
    <property type="protein sequence ID" value="GJT12860.1"/>
    <property type="molecule type" value="Genomic_DNA"/>
</dbReference>
<name>A0ABQ5BDE5_9ASTR</name>
<accession>A0ABQ5BDE5</accession>
<dbReference type="Gene3D" id="2.40.70.10">
    <property type="entry name" value="Acid Proteases"/>
    <property type="match status" value="1"/>
</dbReference>
<dbReference type="InterPro" id="IPR043502">
    <property type="entry name" value="DNA/RNA_pol_sf"/>
</dbReference>
<keyword evidence="1" id="KW-0863">Zinc-finger</keyword>
<dbReference type="Pfam" id="PF03732">
    <property type="entry name" value="Retrotrans_gag"/>
    <property type="match status" value="1"/>
</dbReference>
<feature type="region of interest" description="Disordered" evidence="2">
    <location>
        <begin position="206"/>
        <end position="231"/>
    </location>
</feature>
<comment type="caution">
    <text evidence="4">The sequence shown here is derived from an EMBL/GenBank/DDBJ whole genome shotgun (WGS) entry which is preliminary data.</text>
</comment>
<proteinExistence type="predicted"/>
<dbReference type="InterPro" id="IPR021109">
    <property type="entry name" value="Peptidase_aspartic_dom_sf"/>
</dbReference>
<dbReference type="SUPFAM" id="SSF57756">
    <property type="entry name" value="Retrovirus zinc finger-like domains"/>
    <property type="match status" value="1"/>
</dbReference>
<dbReference type="PANTHER" id="PTHR15503:SF42">
    <property type="entry name" value="ZINC FINGER, CCHC-TYPE, RETROTRANSPOSON GAG DOMAIN, ASPARTIC PEPTIDASE DOMAIN PROTEIN-RELATED"/>
    <property type="match status" value="1"/>
</dbReference>
<dbReference type="InterPro" id="IPR005162">
    <property type="entry name" value="Retrotrans_gag_dom"/>
</dbReference>
<evidence type="ECO:0000313" key="5">
    <source>
        <dbReference type="Proteomes" id="UP001151760"/>
    </source>
</evidence>
<dbReference type="PROSITE" id="PS50158">
    <property type="entry name" value="ZF_CCHC"/>
    <property type="match status" value="1"/>
</dbReference>
<protein>
    <submittedName>
        <fullName evidence="4">Reverse transcriptase domain-containing protein</fullName>
    </submittedName>
</protein>